<evidence type="ECO:0000256" key="1">
    <source>
        <dbReference type="ARBA" id="ARBA00010688"/>
    </source>
</evidence>
<sequence length="315" mass="32532">MPSPSPTRRYLVIGEAVADVVHPLSGPASTHPGGSPANVAFGLAQLGAEVSLMTQLGDDDHGRLIRAHLAGAGVQVLAVPDPAASGTTTPFAAAYLDHTGAATYTFDISWTLPQVDPPRTPLHVHTGSIAALMAPGASSVRALVEDMRGRSSISFDPNIRPALVPDHDEAAARVEQMVELSDVVKANIAYLYPGADPVQIAQNWVHRGPAVVVVTLGREGSWCATRDGVVRIEPTVVTVVDTVGAGDAFMSALIDGLGREQLLGAAGRPGLSANRAHAVQLAARRASRAAAITVSRPGAAPPRLHELDGAESGDP</sequence>
<dbReference type="InterPro" id="IPR050306">
    <property type="entry name" value="PfkB_Carbo_kinase"/>
</dbReference>
<protein>
    <submittedName>
        <fullName evidence="8">Fructokinase</fullName>
        <ecNumber evidence="8">2.7.1.4</ecNumber>
    </submittedName>
</protein>
<evidence type="ECO:0000313" key="8">
    <source>
        <dbReference type="EMBL" id="MDQ0374209.1"/>
    </source>
</evidence>
<evidence type="ECO:0000256" key="3">
    <source>
        <dbReference type="ARBA" id="ARBA00022741"/>
    </source>
</evidence>
<gene>
    <name evidence="8" type="ORF">J2X26_002530</name>
</gene>
<evidence type="ECO:0000256" key="6">
    <source>
        <dbReference type="SAM" id="MobiDB-lite"/>
    </source>
</evidence>
<dbReference type="EC" id="2.7.1.4" evidence="8"/>
<evidence type="ECO:0000256" key="4">
    <source>
        <dbReference type="ARBA" id="ARBA00022777"/>
    </source>
</evidence>
<feature type="domain" description="Carbohydrate kinase PfkB" evidence="7">
    <location>
        <begin position="24"/>
        <end position="302"/>
    </location>
</feature>
<dbReference type="RefSeq" id="WP_307492740.1">
    <property type="nucleotide sequence ID" value="NZ_JAUSVB010000003.1"/>
</dbReference>
<dbReference type="PANTHER" id="PTHR43085:SF1">
    <property type="entry name" value="PSEUDOURIDINE KINASE-RELATED"/>
    <property type="match status" value="1"/>
</dbReference>
<keyword evidence="3" id="KW-0547">Nucleotide-binding</keyword>
<dbReference type="PROSITE" id="PS00583">
    <property type="entry name" value="PFKB_KINASES_1"/>
    <property type="match status" value="1"/>
</dbReference>
<keyword evidence="4" id="KW-0418">Kinase</keyword>
<dbReference type="GO" id="GO:0008865">
    <property type="term" value="F:fructokinase activity"/>
    <property type="evidence" value="ECO:0007669"/>
    <property type="project" value="UniProtKB-EC"/>
</dbReference>
<keyword evidence="2 8" id="KW-0808">Transferase</keyword>
<evidence type="ECO:0000259" key="7">
    <source>
        <dbReference type="Pfam" id="PF00294"/>
    </source>
</evidence>
<dbReference type="InterPro" id="IPR011611">
    <property type="entry name" value="PfkB_dom"/>
</dbReference>
<keyword evidence="9" id="KW-1185">Reference proteome</keyword>
<proteinExistence type="inferred from homology"/>
<organism evidence="8 9">
    <name type="scientific">Cellulomonas humilata</name>
    <dbReference type="NCBI Taxonomy" id="144055"/>
    <lineage>
        <taxon>Bacteria</taxon>
        <taxon>Bacillati</taxon>
        <taxon>Actinomycetota</taxon>
        <taxon>Actinomycetes</taxon>
        <taxon>Micrococcales</taxon>
        <taxon>Cellulomonadaceae</taxon>
        <taxon>Cellulomonas</taxon>
    </lineage>
</organism>
<dbReference type="PANTHER" id="PTHR43085">
    <property type="entry name" value="HEXOKINASE FAMILY MEMBER"/>
    <property type="match status" value="1"/>
</dbReference>
<dbReference type="Pfam" id="PF00294">
    <property type="entry name" value="PfkB"/>
    <property type="match status" value="1"/>
</dbReference>
<dbReference type="Gene3D" id="3.40.1190.20">
    <property type="match status" value="1"/>
</dbReference>
<accession>A0ABU0EG07</accession>
<reference evidence="8 9" key="1">
    <citation type="submission" date="2023-07" db="EMBL/GenBank/DDBJ databases">
        <title>Sorghum-associated microbial communities from plants grown in Nebraska, USA.</title>
        <authorList>
            <person name="Schachtman D."/>
        </authorList>
    </citation>
    <scope>NUCLEOTIDE SEQUENCE [LARGE SCALE GENOMIC DNA]</scope>
    <source>
        <strain evidence="8 9">BE332</strain>
    </source>
</reference>
<dbReference type="Proteomes" id="UP001239626">
    <property type="component" value="Unassembled WGS sequence"/>
</dbReference>
<comment type="similarity">
    <text evidence="1">Belongs to the carbohydrate kinase PfkB family.</text>
</comment>
<evidence type="ECO:0000256" key="5">
    <source>
        <dbReference type="ARBA" id="ARBA00022840"/>
    </source>
</evidence>
<dbReference type="PROSITE" id="PS00584">
    <property type="entry name" value="PFKB_KINASES_2"/>
    <property type="match status" value="1"/>
</dbReference>
<feature type="region of interest" description="Disordered" evidence="6">
    <location>
        <begin position="292"/>
        <end position="315"/>
    </location>
</feature>
<dbReference type="InterPro" id="IPR002173">
    <property type="entry name" value="Carboh/pur_kinase_PfkB_CS"/>
</dbReference>
<keyword evidence="5" id="KW-0067">ATP-binding</keyword>
<evidence type="ECO:0000313" key="9">
    <source>
        <dbReference type="Proteomes" id="UP001239626"/>
    </source>
</evidence>
<dbReference type="InterPro" id="IPR029056">
    <property type="entry name" value="Ribokinase-like"/>
</dbReference>
<dbReference type="SUPFAM" id="SSF53613">
    <property type="entry name" value="Ribokinase-like"/>
    <property type="match status" value="1"/>
</dbReference>
<comment type="caution">
    <text evidence="8">The sequence shown here is derived from an EMBL/GenBank/DDBJ whole genome shotgun (WGS) entry which is preliminary data.</text>
</comment>
<dbReference type="EMBL" id="JAUSVB010000003">
    <property type="protein sequence ID" value="MDQ0374209.1"/>
    <property type="molecule type" value="Genomic_DNA"/>
</dbReference>
<evidence type="ECO:0000256" key="2">
    <source>
        <dbReference type="ARBA" id="ARBA00022679"/>
    </source>
</evidence>
<name>A0ABU0EG07_9CELL</name>